<dbReference type="AlphaFoldDB" id="A0A841FV89"/>
<comment type="caution">
    <text evidence="1">The sequence shown here is derived from an EMBL/GenBank/DDBJ whole genome shotgun (WGS) entry which is preliminary data.</text>
</comment>
<dbReference type="RefSeq" id="WP_184790063.1">
    <property type="nucleotide sequence ID" value="NZ_BONT01000107.1"/>
</dbReference>
<protein>
    <submittedName>
        <fullName evidence="1">Uncharacterized protein</fullName>
    </submittedName>
</protein>
<proteinExistence type="predicted"/>
<name>A0A841FV89_9ACTN</name>
<evidence type="ECO:0000313" key="2">
    <source>
        <dbReference type="Proteomes" id="UP000548476"/>
    </source>
</evidence>
<dbReference type="Gene3D" id="2.20.110.10">
    <property type="entry name" value="Histone H3 K4-specific methyltransferase SET7/9 N-terminal domain"/>
    <property type="match status" value="1"/>
</dbReference>
<dbReference type="EMBL" id="JACHGT010000011">
    <property type="protein sequence ID" value="MBB6037257.1"/>
    <property type="molecule type" value="Genomic_DNA"/>
</dbReference>
<organism evidence="1 2">
    <name type="scientific">Phytomonospora endophytica</name>
    <dbReference type="NCBI Taxonomy" id="714109"/>
    <lineage>
        <taxon>Bacteria</taxon>
        <taxon>Bacillati</taxon>
        <taxon>Actinomycetota</taxon>
        <taxon>Actinomycetes</taxon>
        <taxon>Micromonosporales</taxon>
        <taxon>Micromonosporaceae</taxon>
        <taxon>Phytomonospora</taxon>
    </lineage>
</organism>
<sequence>MTRVIPDGVPPEAVWSSEDGEWVLAERDERGRMQGVVTYWRPDGTLVNHCSYTDGVPHGWFKRYHENGEVSRSGTFVHGELSGVDACFRSTGATTELAFPVHAMPANVWRYERDIAGGRSLSGRWYDKEGRRVDDTGGPLPERPGNVPAAAVYFAGSGHWALGVVDGDGEQGLWRYWSPDGTPLGEREVRNGRELDRRWFLGADHAAAVTAMRDGRADEALTAARAFWDRADTVEEVVHAGSVLAEVLAGDAGADAERRELLAIVGEAGDHPVVFSPEGFSCYRAQSRALGWLAAIKLDDGDPATAVVLSRQAMAREHHFGPCAARVTLFHALVRLGLVEDAFALVRDTLAADADFAGFGEVVADPAYREWIAGLDVSGMTVEEALVETGPGALDETAEAVRVEGGGAATGTWPVREVLGARLSPEFDRWLELAGELPETAFDGEFLAAADPGLAELLASRGGPRLGRLEGLFLPVSVVHAAEEDVHHAAWVAGEQGLSRVYAYNQDDDAHRATYVSLAGFLQRTLADDGDSVLRPALRERWNRAFHLLDDREEPKPPAHLDVLGLVPRLAWVVLHLTGVSRGGGEHPGAARIADWEAERAACREWPHLQAYWLLHHLVMGNVEELPELLEYAETRYPPVGELAGIARSVVAGGEPEVAWWDAEGVARTRASMAAANPEVFNAAARQRLG</sequence>
<gene>
    <name evidence="1" type="ORF">HNR73_005130</name>
</gene>
<dbReference type="Proteomes" id="UP000548476">
    <property type="component" value="Unassembled WGS sequence"/>
</dbReference>
<accession>A0A841FV89</accession>
<evidence type="ECO:0000313" key="1">
    <source>
        <dbReference type="EMBL" id="MBB6037257.1"/>
    </source>
</evidence>
<reference evidence="1 2" key="1">
    <citation type="submission" date="2020-08" db="EMBL/GenBank/DDBJ databases">
        <title>Genomic Encyclopedia of Type Strains, Phase IV (KMG-IV): sequencing the most valuable type-strain genomes for metagenomic binning, comparative biology and taxonomic classification.</title>
        <authorList>
            <person name="Goeker M."/>
        </authorList>
    </citation>
    <scope>NUCLEOTIDE SEQUENCE [LARGE SCALE GENOMIC DNA]</scope>
    <source>
        <strain evidence="1 2">YIM 65646</strain>
    </source>
</reference>
<dbReference type="SUPFAM" id="SSF82185">
    <property type="entry name" value="Histone H3 K4-specific methyltransferase SET7/9 N-terminal domain"/>
    <property type="match status" value="1"/>
</dbReference>
<keyword evidence="2" id="KW-1185">Reference proteome</keyword>